<sequence length="45" mass="4959">MYAAFEMPDGEICPIGNRKGCASCGETELHPLPEFADEPKKVNFD</sequence>
<keyword evidence="2" id="KW-1185">Reference proteome</keyword>
<evidence type="ECO:0000313" key="1">
    <source>
        <dbReference type="EMBL" id="ADB61927.1"/>
    </source>
</evidence>
<name>D2RYV9_HALTV</name>
<dbReference type="Proteomes" id="UP000001903">
    <property type="component" value="Chromosome"/>
</dbReference>
<evidence type="ECO:0000313" key="2">
    <source>
        <dbReference type="Proteomes" id="UP000001903"/>
    </source>
</evidence>
<reference evidence="1 2" key="1">
    <citation type="journal article" date="2010" name="Stand. Genomic Sci.">
        <title>Complete genome sequence of Haloterrigena turkmenica type strain (4k).</title>
        <authorList>
            <person name="Saunders E."/>
            <person name="Tindall B.J."/>
            <person name="Fahnrich R."/>
            <person name="Lapidus A."/>
            <person name="Copeland A."/>
            <person name="Del Rio T.G."/>
            <person name="Lucas S."/>
            <person name="Chen F."/>
            <person name="Tice H."/>
            <person name="Cheng J.F."/>
            <person name="Han C."/>
            <person name="Detter J.C."/>
            <person name="Bruce D."/>
            <person name="Goodwin L."/>
            <person name="Chain P."/>
            <person name="Pitluck S."/>
            <person name="Pati A."/>
            <person name="Ivanova N."/>
            <person name="Mavromatis K."/>
            <person name="Chen A."/>
            <person name="Palaniappan K."/>
            <person name="Land M."/>
            <person name="Hauser L."/>
            <person name="Chang Y.J."/>
            <person name="Jeffries C.D."/>
            <person name="Brettin T."/>
            <person name="Rohde M."/>
            <person name="Goker M."/>
            <person name="Bristow J."/>
            <person name="Eisen J.A."/>
            <person name="Markowitz V."/>
            <person name="Hugenholtz P."/>
            <person name="Klenk H.P."/>
            <person name="Kyrpides N.C."/>
        </authorList>
    </citation>
    <scope>NUCLEOTIDE SEQUENCE [LARGE SCALE GENOMIC DNA]</scope>
    <source>
        <strain evidence="2">ATCC 51198 / DSM 5511 / JCM 9101 / NCIMB 13204 / VKM B-1734 / 4k</strain>
    </source>
</reference>
<organism evidence="1 2">
    <name type="scientific">Haloterrigena turkmenica (strain ATCC 51198 / DSM 5511 / JCM 9101 / NCIMB 13204 / VKM B-1734 / 4k)</name>
    <name type="common">Halococcus turkmenicus</name>
    <dbReference type="NCBI Taxonomy" id="543526"/>
    <lineage>
        <taxon>Archaea</taxon>
        <taxon>Methanobacteriati</taxon>
        <taxon>Methanobacteriota</taxon>
        <taxon>Stenosarchaea group</taxon>
        <taxon>Halobacteria</taxon>
        <taxon>Halobacteriales</taxon>
        <taxon>Natrialbaceae</taxon>
        <taxon>Haloterrigena</taxon>
    </lineage>
</organism>
<dbReference type="KEGG" id="htu:Htur_3062"/>
<dbReference type="AlphaFoldDB" id="D2RYV9"/>
<gene>
    <name evidence="1" type="ordered locus">Htur_3062</name>
</gene>
<protein>
    <submittedName>
        <fullName evidence="1">Uncharacterized protein</fullName>
    </submittedName>
</protein>
<accession>D2RYV9</accession>
<dbReference type="eggNOG" id="arCOG10930">
    <property type="taxonomic scope" value="Archaea"/>
</dbReference>
<dbReference type="EMBL" id="CP001860">
    <property type="protein sequence ID" value="ADB61927.1"/>
    <property type="molecule type" value="Genomic_DNA"/>
</dbReference>
<proteinExistence type="predicted"/>
<dbReference type="HOGENOM" id="CLU_3194429_0_0_2"/>